<dbReference type="Proteomes" id="UP001295462">
    <property type="component" value="Unassembled WGS sequence"/>
</dbReference>
<organism evidence="1 2">
    <name type="scientific">Vibrio jasicida</name>
    <dbReference type="NCBI Taxonomy" id="766224"/>
    <lineage>
        <taxon>Bacteria</taxon>
        <taxon>Pseudomonadati</taxon>
        <taxon>Pseudomonadota</taxon>
        <taxon>Gammaproteobacteria</taxon>
        <taxon>Vibrionales</taxon>
        <taxon>Vibrionaceae</taxon>
        <taxon>Vibrio</taxon>
    </lineage>
</organism>
<evidence type="ECO:0000313" key="1">
    <source>
        <dbReference type="EMBL" id="CAH1601854.1"/>
    </source>
</evidence>
<gene>
    <name evidence="1" type="ORF">THF1A12_50268</name>
</gene>
<evidence type="ECO:0000313" key="2">
    <source>
        <dbReference type="Proteomes" id="UP001295462"/>
    </source>
</evidence>
<dbReference type="EMBL" id="CAKMUD010000105">
    <property type="protein sequence ID" value="CAH1601854.1"/>
    <property type="molecule type" value="Genomic_DNA"/>
</dbReference>
<comment type="caution">
    <text evidence="1">The sequence shown here is derived from an EMBL/GenBank/DDBJ whole genome shotgun (WGS) entry which is preliminary data.</text>
</comment>
<dbReference type="AlphaFoldDB" id="A0AAU9QVS6"/>
<accession>A0AAU9QVS6</accession>
<proteinExistence type="predicted"/>
<protein>
    <submittedName>
        <fullName evidence="1">Uncharacterized protein</fullName>
    </submittedName>
</protein>
<sequence>MISDTIVELASIYGRVNCSPVRNGKYLLEINGKAALLFNETFVWSICHSNCANAYQFNGKNFHSHDFNPDREYLLGLINMAFKQIQMTGVKNAA</sequence>
<reference evidence="1" key="1">
    <citation type="submission" date="2022-01" db="EMBL/GenBank/DDBJ databases">
        <authorList>
            <person name="Lagorce A."/>
        </authorList>
    </citation>
    <scope>NUCLEOTIDE SEQUENCE</scope>
    <source>
        <strain evidence="1">Th15_F1_A12</strain>
    </source>
</reference>
<name>A0AAU9QVS6_9VIBR</name>
<dbReference type="RefSeq" id="WP_409589804.1">
    <property type="nucleotide sequence ID" value="NZ_CAKMTZ010000104.1"/>
</dbReference>